<dbReference type="AlphaFoldDB" id="A0A0D2AJM5"/>
<name>A0A0D2AJM5_9EURO</name>
<dbReference type="GeneID" id="27349943"/>
<sequence length="143" mass="15827">MESLRAITTKVPDLRSGVLRQKSIHACMLVEYANVSVFRSTEPISLLSEAVSWDSCSVLVALSPPVVKCRWLFPLNDQLLPSLVPVDLPLPPSIRRPLVASPPAISHTATNIQRVSDIHIVIDVERQTLRTICGETGRDRQQP</sequence>
<gene>
    <name evidence="1" type="ORF">PV07_10749</name>
</gene>
<evidence type="ECO:0000313" key="2">
    <source>
        <dbReference type="Proteomes" id="UP000054466"/>
    </source>
</evidence>
<proteinExistence type="predicted"/>
<evidence type="ECO:0000313" key="1">
    <source>
        <dbReference type="EMBL" id="KIW25077.1"/>
    </source>
</evidence>
<dbReference type="RefSeq" id="XP_016245293.1">
    <property type="nucleotide sequence ID" value="XM_016398102.1"/>
</dbReference>
<protein>
    <submittedName>
        <fullName evidence="1">Uncharacterized protein</fullName>
    </submittedName>
</protein>
<accession>A0A0D2AJM5</accession>
<dbReference type="Proteomes" id="UP000054466">
    <property type="component" value="Unassembled WGS sequence"/>
</dbReference>
<reference evidence="1 2" key="1">
    <citation type="submission" date="2015-01" db="EMBL/GenBank/DDBJ databases">
        <title>The Genome Sequence of Cladophialophora immunda CBS83496.</title>
        <authorList>
            <consortium name="The Broad Institute Genomics Platform"/>
            <person name="Cuomo C."/>
            <person name="de Hoog S."/>
            <person name="Gorbushina A."/>
            <person name="Stielow B."/>
            <person name="Teixiera M."/>
            <person name="Abouelleil A."/>
            <person name="Chapman S.B."/>
            <person name="Priest M."/>
            <person name="Young S.K."/>
            <person name="Wortman J."/>
            <person name="Nusbaum C."/>
            <person name="Birren B."/>
        </authorList>
    </citation>
    <scope>NUCLEOTIDE SEQUENCE [LARGE SCALE GENOMIC DNA]</scope>
    <source>
        <strain evidence="1 2">CBS 83496</strain>
    </source>
</reference>
<organism evidence="1 2">
    <name type="scientific">Cladophialophora immunda</name>
    <dbReference type="NCBI Taxonomy" id="569365"/>
    <lineage>
        <taxon>Eukaryota</taxon>
        <taxon>Fungi</taxon>
        <taxon>Dikarya</taxon>
        <taxon>Ascomycota</taxon>
        <taxon>Pezizomycotina</taxon>
        <taxon>Eurotiomycetes</taxon>
        <taxon>Chaetothyriomycetidae</taxon>
        <taxon>Chaetothyriales</taxon>
        <taxon>Herpotrichiellaceae</taxon>
        <taxon>Cladophialophora</taxon>
    </lineage>
</organism>
<dbReference type="EMBL" id="KN847045">
    <property type="protein sequence ID" value="KIW25077.1"/>
    <property type="molecule type" value="Genomic_DNA"/>
</dbReference>
<dbReference type="HOGENOM" id="CLU_1805978_0_0_1"/>
<keyword evidence="2" id="KW-1185">Reference proteome</keyword>
<dbReference type="VEuPathDB" id="FungiDB:PV07_10749"/>